<evidence type="ECO:0000256" key="1">
    <source>
        <dbReference type="ARBA" id="ARBA00022729"/>
    </source>
</evidence>
<dbReference type="Gene3D" id="2.130.10.130">
    <property type="entry name" value="Integrin alpha, N-terminal"/>
    <property type="match status" value="1"/>
</dbReference>
<dbReference type="InterPro" id="IPR013517">
    <property type="entry name" value="FG-GAP"/>
</dbReference>
<reference evidence="4 5" key="1">
    <citation type="submission" date="2017-06" db="EMBL/GenBank/DDBJ databases">
        <title>Description of Rhodopirellula bahusiensis sp. nov.</title>
        <authorList>
            <person name="Kizina J."/>
            <person name="Harder J."/>
        </authorList>
    </citation>
    <scope>NUCLEOTIDE SEQUENCE [LARGE SCALE GENOMIC DNA]</scope>
    <source>
        <strain evidence="4 5">SWK21</strain>
    </source>
</reference>
<evidence type="ECO:0000259" key="3">
    <source>
        <dbReference type="Pfam" id="PF07593"/>
    </source>
</evidence>
<keyword evidence="1" id="KW-0732">Signal</keyword>
<feature type="region of interest" description="Disordered" evidence="2">
    <location>
        <begin position="49"/>
        <end position="75"/>
    </location>
</feature>
<evidence type="ECO:0000313" key="5">
    <source>
        <dbReference type="Proteomes" id="UP000225740"/>
    </source>
</evidence>
<dbReference type="EMBL" id="NIZW01000001">
    <property type="protein sequence ID" value="PHQ37201.1"/>
    <property type="molecule type" value="Genomic_DNA"/>
</dbReference>
<evidence type="ECO:0000313" key="4">
    <source>
        <dbReference type="EMBL" id="PHQ37201.1"/>
    </source>
</evidence>
<dbReference type="Pfam" id="PF07593">
    <property type="entry name" value="UnbV_ASPIC"/>
    <property type="match status" value="1"/>
</dbReference>
<sequence length="1039" mass="114501">MTRLNFKGCIAPASVVTMHPFFVLFRMSFQRCCLLSCFVMAILGCSHESSSDLATNDTTIQPDTSTKQTLSQNDRSKKTTATLTLEDDLDQAANLIAAKRLAEAQSLLKRCFVTDPENLRALELSGDLLWVGNQPDEAIAMYRSMLDLPSDAPRPLYSKTIDACLQNGRPFTAVEILKQAIDAYPKHTQFHYDIAGISAAIGVVDESIPSLKTLIRHGLEDVETLVIASNPDRVKPDWEYLYELVRRYPGSEELQLGLASIDFSNLRYGDAAEKLELLLDRQPNFDKARLLHGRCLVEMNDGEKLQEWLTKLPDHLRDNAMYWYVAGRWAQSQQNYPQACHAFWSALNHDPTHFRAMTDLHQSLLQTDRTEEARKVAEVVELETQLRSQLDDFFAAEQNSQRISLAVAETLQQLGRQWEADAWARMGVKMTNEPIANSVAKLKAIRDRLTVKTPWQKPSMNLASSIDLSTMPTLEWEFSNTQNRSIKQRSQRPPVLANQAIKMGYEHTSIPGLEIGKHGFWIYQALGGGISIVDFDLDGWPDLASAVLDGKPLKRESSPNELHRNLNGKFVSCCSEAGYNDIGFGQGIAVGDVNGDGFPDLYDSNIGESRYYQNNGDGTFTDLTEQLGISGSRWATSVVIADFDSDGNADIFETCYCGGTDPYTEHCGGDSEVVTCSPLKFDAESDVLWRGQATLGVTNSSDQLGPVAAPGRGLGLVTGFLDEAPGLDCYVANDMSANHLWSASSSNSKKLLREQGTIRGLGLSGISKAQASMGIAAADPDHDGDIDFYVTHFTTDYNTFYEQVAPGSWVDRTVQKGLLDPTMRLLGFGTQWVDLGNRNSLQLFVANGHVNQVEQSAEAFRMPPQLFDQDADGRWNQLDADQMGQYFQSSHLGRAVAIADLNRDHRNDLAVSHVDTPNALLINESPDVGSAIRFYLKATQSHRDAIGAKVSLTLNGHEHVYQLLAGNGFMCANECCLHVGLGDEAIATNVTVTWPSGKTQPLGNLDADRDYLLIEDQSAFEIADQVAHGAAPVGAVETE</sequence>
<dbReference type="PANTHER" id="PTHR16026">
    <property type="entry name" value="CARTILAGE ACIDIC PROTEIN 1"/>
    <property type="match status" value="1"/>
</dbReference>
<dbReference type="Pfam" id="PF13517">
    <property type="entry name" value="FG-GAP_3"/>
    <property type="match status" value="2"/>
</dbReference>
<dbReference type="SUPFAM" id="SSF69318">
    <property type="entry name" value="Integrin alpha N-terminal domain"/>
    <property type="match status" value="1"/>
</dbReference>
<dbReference type="SUPFAM" id="SSF48452">
    <property type="entry name" value="TPR-like"/>
    <property type="match status" value="1"/>
</dbReference>
<protein>
    <submittedName>
        <fullName evidence="4">RNA-binding protein</fullName>
    </submittedName>
</protein>
<gene>
    <name evidence="4" type="ORF">CEE69_02305</name>
</gene>
<keyword evidence="5" id="KW-1185">Reference proteome</keyword>
<proteinExistence type="predicted"/>
<feature type="domain" description="ASPIC/UnbV" evidence="3">
    <location>
        <begin position="945"/>
        <end position="1011"/>
    </location>
</feature>
<dbReference type="InterPro" id="IPR011519">
    <property type="entry name" value="UnbV_ASPIC"/>
</dbReference>
<dbReference type="InterPro" id="IPR028994">
    <property type="entry name" value="Integrin_alpha_N"/>
</dbReference>
<organism evidence="4 5">
    <name type="scientific">Rhodopirellula bahusiensis</name>
    <dbReference type="NCBI Taxonomy" id="2014065"/>
    <lineage>
        <taxon>Bacteria</taxon>
        <taxon>Pseudomonadati</taxon>
        <taxon>Planctomycetota</taxon>
        <taxon>Planctomycetia</taxon>
        <taxon>Pirellulales</taxon>
        <taxon>Pirellulaceae</taxon>
        <taxon>Rhodopirellula</taxon>
    </lineage>
</organism>
<dbReference type="PANTHER" id="PTHR16026:SF0">
    <property type="entry name" value="CARTILAGE ACIDIC PROTEIN 1"/>
    <property type="match status" value="1"/>
</dbReference>
<feature type="compositionally biased region" description="Polar residues" evidence="2">
    <location>
        <begin position="49"/>
        <end position="73"/>
    </location>
</feature>
<dbReference type="InterPro" id="IPR011990">
    <property type="entry name" value="TPR-like_helical_dom_sf"/>
</dbReference>
<dbReference type="InterPro" id="IPR027039">
    <property type="entry name" value="Crtac1"/>
</dbReference>
<name>A0A2G1WDV4_9BACT</name>
<dbReference type="AlphaFoldDB" id="A0A2G1WDV4"/>
<dbReference type="Proteomes" id="UP000225740">
    <property type="component" value="Unassembled WGS sequence"/>
</dbReference>
<accession>A0A2G1WDV4</accession>
<evidence type="ECO:0000256" key="2">
    <source>
        <dbReference type="SAM" id="MobiDB-lite"/>
    </source>
</evidence>
<comment type="caution">
    <text evidence="4">The sequence shown here is derived from an EMBL/GenBank/DDBJ whole genome shotgun (WGS) entry which is preliminary data.</text>
</comment>
<dbReference type="Pfam" id="PF13432">
    <property type="entry name" value="TPR_16"/>
    <property type="match status" value="1"/>
</dbReference>
<dbReference type="Gene3D" id="1.25.40.10">
    <property type="entry name" value="Tetratricopeptide repeat domain"/>
    <property type="match status" value="2"/>
</dbReference>